<feature type="compositionally biased region" description="Basic and acidic residues" evidence="1">
    <location>
        <begin position="135"/>
        <end position="145"/>
    </location>
</feature>
<protein>
    <submittedName>
        <fullName evidence="2">Uncharacterized protein</fullName>
    </submittedName>
</protein>
<dbReference type="Proteomes" id="UP000331127">
    <property type="component" value="Unassembled WGS sequence"/>
</dbReference>
<dbReference type="AlphaFoldDB" id="A0A5M3X2U2"/>
<evidence type="ECO:0000313" key="2">
    <source>
        <dbReference type="EMBL" id="GES14399.1"/>
    </source>
</evidence>
<dbReference type="RefSeq" id="WP_170322896.1">
    <property type="nucleotide sequence ID" value="NZ_BAAAHL010000035.1"/>
</dbReference>
<dbReference type="Pfam" id="PF13289">
    <property type="entry name" value="SIR2_2"/>
    <property type="match status" value="1"/>
</dbReference>
<proteinExistence type="predicted"/>
<keyword evidence="3" id="KW-1185">Reference proteome</keyword>
<organism evidence="2 3">
    <name type="scientific">Acrocarpospora macrocephala</name>
    <dbReference type="NCBI Taxonomy" id="150177"/>
    <lineage>
        <taxon>Bacteria</taxon>
        <taxon>Bacillati</taxon>
        <taxon>Actinomycetota</taxon>
        <taxon>Actinomycetes</taxon>
        <taxon>Streptosporangiales</taxon>
        <taxon>Streptosporangiaceae</taxon>
        <taxon>Acrocarpospora</taxon>
    </lineage>
</organism>
<dbReference type="EMBL" id="BLAE01000058">
    <property type="protein sequence ID" value="GES14399.1"/>
    <property type="molecule type" value="Genomic_DNA"/>
</dbReference>
<sequence>MVDSVADKVCVPFLGAGVSQGLPTGTALAKDWAERIRYPYPDVDNLAGVMQYAVVMEFQHDANRLKRELARTVFAQAALTTDQLDIHHLLARCDLPLYLTTNYDGFMVEALRRNGKSPSWNVSPWYSSGVDDDDERRPPLPEREPTSQQPLVFHIHGRYTIPHSMVLTEDDYIDFHVKHVRDGMRKGLTPADDRSSIIPSYVRARLRRAPLLFVGYSLRDSTFWTLFKSVMLGLHDGQRSTHVCLQLDPAIRRKASVRDYLERRLGRQQIQIFWMSLEQFTTKLEERLAEER</sequence>
<gene>
    <name evidence="2" type="ORF">Amac_079960</name>
</gene>
<accession>A0A5M3X2U2</accession>
<feature type="region of interest" description="Disordered" evidence="1">
    <location>
        <begin position="125"/>
        <end position="147"/>
    </location>
</feature>
<dbReference type="InterPro" id="IPR029035">
    <property type="entry name" value="DHS-like_NAD/FAD-binding_dom"/>
</dbReference>
<dbReference type="SUPFAM" id="SSF52467">
    <property type="entry name" value="DHS-like NAD/FAD-binding domain"/>
    <property type="match status" value="1"/>
</dbReference>
<name>A0A5M3X2U2_9ACTN</name>
<comment type="caution">
    <text evidence="2">The sequence shown here is derived from an EMBL/GenBank/DDBJ whole genome shotgun (WGS) entry which is preliminary data.</text>
</comment>
<evidence type="ECO:0000256" key="1">
    <source>
        <dbReference type="SAM" id="MobiDB-lite"/>
    </source>
</evidence>
<reference evidence="2 3" key="1">
    <citation type="submission" date="2019-10" db="EMBL/GenBank/DDBJ databases">
        <title>Whole genome shotgun sequence of Acrocarpospora macrocephala NBRC 16266.</title>
        <authorList>
            <person name="Ichikawa N."/>
            <person name="Kimura A."/>
            <person name="Kitahashi Y."/>
            <person name="Komaki H."/>
            <person name="Oguchi A."/>
        </authorList>
    </citation>
    <scope>NUCLEOTIDE SEQUENCE [LARGE SCALE GENOMIC DNA]</scope>
    <source>
        <strain evidence="2 3">NBRC 16266</strain>
    </source>
</reference>
<evidence type="ECO:0000313" key="3">
    <source>
        <dbReference type="Proteomes" id="UP000331127"/>
    </source>
</evidence>